<proteinExistence type="predicted"/>
<reference evidence="1" key="1">
    <citation type="submission" date="2023-07" db="EMBL/GenBank/DDBJ databases">
        <authorList>
            <consortium name="AG Swart"/>
            <person name="Singh M."/>
            <person name="Singh A."/>
            <person name="Seah K."/>
            <person name="Emmerich C."/>
        </authorList>
    </citation>
    <scope>NUCLEOTIDE SEQUENCE</scope>
    <source>
        <strain evidence="1">DP1</strain>
    </source>
</reference>
<dbReference type="Proteomes" id="UP001295684">
    <property type="component" value="Unassembled WGS sequence"/>
</dbReference>
<accession>A0AAD2CYF0</accession>
<sequence length="193" mass="23121">MHFRDKSRRKNSDHIIKNDIINFQIKKKRKSVDRLGFFKTKPKTKFAKKRSSCLIDGWVKNPQCVYRGYRPNSQMRSNTNKLLAKLRSQCSREFLLNQTHTPQRIPSRLERLKKKDSANSRHQTIKDHPPRTVSSSLLLECKRYLVKNKRSNSKINKINEKLKYIKFLKRKVKEDFTKKRLEIEKRMKTPIPV</sequence>
<evidence type="ECO:0000313" key="1">
    <source>
        <dbReference type="EMBL" id="CAI2373972.1"/>
    </source>
</evidence>
<organism evidence="1 2">
    <name type="scientific">Euplotes crassus</name>
    <dbReference type="NCBI Taxonomy" id="5936"/>
    <lineage>
        <taxon>Eukaryota</taxon>
        <taxon>Sar</taxon>
        <taxon>Alveolata</taxon>
        <taxon>Ciliophora</taxon>
        <taxon>Intramacronucleata</taxon>
        <taxon>Spirotrichea</taxon>
        <taxon>Hypotrichia</taxon>
        <taxon>Euplotida</taxon>
        <taxon>Euplotidae</taxon>
        <taxon>Moneuplotes</taxon>
    </lineage>
</organism>
<name>A0AAD2CYF0_EUPCR</name>
<comment type="caution">
    <text evidence="1">The sequence shown here is derived from an EMBL/GenBank/DDBJ whole genome shotgun (WGS) entry which is preliminary data.</text>
</comment>
<dbReference type="EMBL" id="CAMPGE010015342">
    <property type="protein sequence ID" value="CAI2373972.1"/>
    <property type="molecule type" value="Genomic_DNA"/>
</dbReference>
<evidence type="ECO:0000313" key="2">
    <source>
        <dbReference type="Proteomes" id="UP001295684"/>
    </source>
</evidence>
<dbReference type="AlphaFoldDB" id="A0AAD2CYF0"/>
<gene>
    <name evidence="1" type="ORF">ECRASSUSDP1_LOCUS15321</name>
</gene>
<protein>
    <submittedName>
        <fullName evidence="1">Uncharacterized protein</fullName>
    </submittedName>
</protein>
<keyword evidence="2" id="KW-1185">Reference proteome</keyword>